<reference evidence="1" key="2">
    <citation type="submission" date="2021-04" db="EMBL/GenBank/DDBJ databases">
        <authorList>
            <person name="Gilroy R."/>
        </authorList>
    </citation>
    <scope>NUCLEOTIDE SEQUENCE</scope>
    <source>
        <strain evidence="1">Gambia15-2214</strain>
    </source>
</reference>
<gene>
    <name evidence="1" type="ORF">IAA16_10875</name>
</gene>
<dbReference type="PANTHER" id="PTHR10000">
    <property type="entry name" value="PHOSPHOSERINE PHOSPHATASE"/>
    <property type="match status" value="1"/>
</dbReference>
<comment type="caution">
    <text evidence="1">The sequence shown here is derived from an EMBL/GenBank/DDBJ whole genome shotgun (WGS) entry which is preliminary data.</text>
</comment>
<proteinExistence type="predicted"/>
<keyword evidence="1" id="KW-0378">Hydrolase</keyword>
<accession>A0A9E2L5Z4</accession>
<dbReference type="AlphaFoldDB" id="A0A9E2L5Z4"/>
<dbReference type="InterPro" id="IPR036412">
    <property type="entry name" value="HAD-like_sf"/>
</dbReference>
<dbReference type="GO" id="GO:0016791">
    <property type="term" value="F:phosphatase activity"/>
    <property type="evidence" value="ECO:0007669"/>
    <property type="project" value="TreeGrafter"/>
</dbReference>
<name>A0A9E2L5Z4_9SPIR</name>
<dbReference type="GO" id="GO:0000287">
    <property type="term" value="F:magnesium ion binding"/>
    <property type="evidence" value="ECO:0007669"/>
    <property type="project" value="TreeGrafter"/>
</dbReference>
<dbReference type="Gene3D" id="3.30.1240.10">
    <property type="match status" value="1"/>
</dbReference>
<dbReference type="NCBIfam" id="TIGR00099">
    <property type="entry name" value="Cof-subfamily"/>
    <property type="match status" value="1"/>
</dbReference>
<dbReference type="Pfam" id="PF08282">
    <property type="entry name" value="Hydrolase_3"/>
    <property type="match status" value="1"/>
</dbReference>
<protein>
    <submittedName>
        <fullName evidence="1">Cof-type HAD-IIB family hydrolase</fullName>
    </submittedName>
</protein>
<dbReference type="InterPro" id="IPR023214">
    <property type="entry name" value="HAD_sf"/>
</dbReference>
<dbReference type="PROSITE" id="PS01229">
    <property type="entry name" value="COF_2"/>
    <property type="match status" value="1"/>
</dbReference>
<reference evidence="1" key="1">
    <citation type="journal article" date="2021" name="PeerJ">
        <title>Extensive microbial diversity within the chicken gut microbiome revealed by metagenomics and culture.</title>
        <authorList>
            <person name="Gilroy R."/>
            <person name="Ravi A."/>
            <person name="Getino M."/>
            <person name="Pursley I."/>
            <person name="Horton D.L."/>
            <person name="Alikhan N.F."/>
            <person name="Baker D."/>
            <person name="Gharbi K."/>
            <person name="Hall N."/>
            <person name="Watson M."/>
            <person name="Adriaenssens E.M."/>
            <person name="Foster-Nyarko E."/>
            <person name="Jarju S."/>
            <person name="Secka A."/>
            <person name="Antonio M."/>
            <person name="Oren A."/>
            <person name="Chaudhuri R.R."/>
            <person name="La Ragione R."/>
            <person name="Hildebrand F."/>
            <person name="Pallen M.J."/>
        </authorList>
    </citation>
    <scope>NUCLEOTIDE SEQUENCE</scope>
    <source>
        <strain evidence="1">Gambia15-2214</strain>
    </source>
</reference>
<dbReference type="InterPro" id="IPR006379">
    <property type="entry name" value="HAD-SF_hydro_IIB"/>
</dbReference>
<dbReference type="NCBIfam" id="TIGR01484">
    <property type="entry name" value="HAD-SF-IIB"/>
    <property type="match status" value="1"/>
</dbReference>
<dbReference type="SFLD" id="SFLDG01140">
    <property type="entry name" value="C2.B:_Phosphomannomutase_and_P"/>
    <property type="match status" value="1"/>
</dbReference>
<evidence type="ECO:0000313" key="1">
    <source>
        <dbReference type="EMBL" id="MBU3851061.1"/>
    </source>
</evidence>
<dbReference type="SFLD" id="SFLDS00003">
    <property type="entry name" value="Haloacid_Dehalogenase"/>
    <property type="match status" value="1"/>
</dbReference>
<dbReference type="GO" id="GO:0005829">
    <property type="term" value="C:cytosol"/>
    <property type="evidence" value="ECO:0007669"/>
    <property type="project" value="TreeGrafter"/>
</dbReference>
<dbReference type="SUPFAM" id="SSF56784">
    <property type="entry name" value="HAD-like"/>
    <property type="match status" value="1"/>
</dbReference>
<organism evidence="1 2">
    <name type="scientific">Candidatus Treponema excrementipullorum</name>
    <dbReference type="NCBI Taxonomy" id="2838768"/>
    <lineage>
        <taxon>Bacteria</taxon>
        <taxon>Pseudomonadati</taxon>
        <taxon>Spirochaetota</taxon>
        <taxon>Spirochaetia</taxon>
        <taxon>Spirochaetales</taxon>
        <taxon>Treponemataceae</taxon>
        <taxon>Treponema</taxon>
    </lineage>
</organism>
<sequence length="278" mass="31645">MEKLPVDKIPAKIIAIDLDDTLLREDLTISDHTVEVLEKVADKGIYIVLCSGRTENAILPFVRRLGITGREEGRFIIAQNGAIVSDLHLRRELLVRTVDVNILVEAHRMALERNLFCEVYDPETVYAPQDNKWTRIDVGLTGLKMEILEDFESFLKKGHPKMVVPGDPEVLIEFQNELRQKFGSSCVIFVSKPYFLEIMPYNTGKGEALEWLSRRLGIPRENTMAFGDSMNDESMIRYAGNSVAMVNGRDEIKNLARYVTEKTNNEDGLAHFIEKFVL</sequence>
<dbReference type="Gene3D" id="3.40.50.1000">
    <property type="entry name" value="HAD superfamily/HAD-like"/>
    <property type="match status" value="1"/>
</dbReference>
<dbReference type="Proteomes" id="UP000823914">
    <property type="component" value="Unassembled WGS sequence"/>
</dbReference>
<evidence type="ECO:0000313" key="2">
    <source>
        <dbReference type="Proteomes" id="UP000823914"/>
    </source>
</evidence>
<dbReference type="CDD" id="cd07516">
    <property type="entry name" value="HAD_Pase"/>
    <property type="match status" value="1"/>
</dbReference>
<dbReference type="EMBL" id="JAHLFV010000247">
    <property type="protein sequence ID" value="MBU3851061.1"/>
    <property type="molecule type" value="Genomic_DNA"/>
</dbReference>
<dbReference type="InterPro" id="IPR000150">
    <property type="entry name" value="Cof"/>
</dbReference>
<dbReference type="PANTHER" id="PTHR10000:SF8">
    <property type="entry name" value="HAD SUPERFAMILY HYDROLASE-LIKE, TYPE 3"/>
    <property type="match status" value="1"/>
</dbReference>